<dbReference type="InterPro" id="IPR041147">
    <property type="entry name" value="GH38_C"/>
</dbReference>
<dbReference type="EMBL" id="BMOL01000013">
    <property type="protein sequence ID" value="GGL87371.1"/>
    <property type="molecule type" value="Genomic_DNA"/>
</dbReference>
<dbReference type="RefSeq" id="WP_188972776.1">
    <property type="nucleotide sequence ID" value="NZ_BMOL01000013.1"/>
</dbReference>
<dbReference type="Proteomes" id="UP000639973">
    <property type="component" value="Unassembled WGS sequence"/>
</dbReference>
<accession>A0ABQ2GCV2</accession>
<dbReference type="Pfam" id="PF01074">
    <property type="entry name" value="Glyco_hydro_38N"/>
    <property type="match status" value="1"/>
</dbReference>
<evidence type="ECO:0000256" key="2">
    <source>
        <dbReference type="ARBA" id="ARBA00022723"/>
    </source>
</evidence>
<dbReference type="InterPro" id="IPR011682">
    <property type="entry name" value="Glyco_hydro_38_C"/>
</dbReference>
<dbReference type="InterPro" id="IPR037094">
    <property type="entry name" value="Glyco_hydro_38_cen_sf"/>
</dbReference>
<feature type="domain" description="Glycoside hydrolase family 38 central" evidence="5">
    <location>
        <begin position="525"/>
        <end position="603"/>
    </location>
</feature>
<dbReference type="SUPFAM" id="SSF88688">
    <property type="entry name" value="Families 57/38 glycoside transferase middle domain"/>
    <property type="match status" value="1"/>
</dbReference>
<reference evidence="7" key="1">
    <citation type="journal article" date="2019" name="Int. J. Syst. Evol. Microbiol.">
        <title>The Global Catalogue of Microorganisms (GCM) 10K type strain sequencing project: providing services to taxonomists for standard genome sequencing and annotation.</title>
        <authorList>
            <consortium name="The Broad Institute Genomics Platform"/>
            <consortium name="The Broad Institute Genome Sequencing Center for Infectious Disease"/>
            <person name="Wu L."/>
            <person name="Ma J."/>
        </authorList>
    </citation>
    <scope>NUCLEOTIDE SEQUENCE [LARGE SCALE GENOMIC DNA]</scope>
    <source>
        <strain evidence="7">JCM 15442</strain>
    </source>
</reference>
<dbReference type="InterPro" id="IPR015341">
    <property type="entry name" value="Glyco_hydro_38_cen"/>
</dbReference>
<dbReference type="Pfam" id="PF07748">
    <property type="entry name" value="Glyco_hydro_38C"/>
    <property type="match status" value="1"/>
</dbReference>
<evidence type="ECO:0000256" key="1">
    <source>
        <dbReference type="ARBA" id="ARBA00009792"/>
    </source>
</evidence>
<dbReference type="Pfam" id="PF17677">
    <property type="entry name" value="Glyco_hydro38C2"/>
    <property type="match status" value="1"/>
</dbReference>
<keyword evidence="7" id="KW-1185">Reference proteome</keyword>
<dbReference type="Gene3D" id="3.20.110.10">
    <property type="entry name" value="Glycoside hydrolase 38, N terminal domain"/>
    <property type="match status" value="1"/>
</dbReference>
<name>A0ABQ2GCV2_9DEIO</name>
<evidence type="ECO:0000313" key="7">
    <source>
        <dbReference type="Proteomes" id="UP000639973"/>
    </source>
</evidence>
<dbReference type="Gene3D" id="1.20.1270.50">
    <property type="entry name" value="Glycoside hydrolase family 38, central domain"/>
    <property type="match status" value="1"/>
</dbReference>
<evidence type="ECO:0000256" key="4">
    <source>
        <dbReference type="ARBA" id="ARBA00023295"/>
    </source>
</evidence>
<dbReference type="SUPFAM" id="SSF74650">
    <property type="entry name" value="Galactose mutarotase-like"/>
    <property type="match status" value="1"/>
</dbReference>
<dbReference type="CDD" id="cd10789">
    <property type="entry name" value="GH38N_AMII_ER_cytosolic"/>
    <property type="match status" value="1"/>
</dbReference>
<dbReference type="InterPro" id="IPR000602">
    <property type="entry name" value="Glyco_hydro_38_N"/>
</dbReference>
<dbReference type="InterPro" id="IPR011013">
    <property type="entry name" value="Gal_mutarotase_sf_dom"/>
</dbReference>
<proteinExistence type="inferred from homology"/>
<sequence>MTDALTITQTLLRLEQRLTELRAWRDRAAVPLELTFHWSGGRQALAEGDAWPARELPVTFSAEVHIPAQWPDQPVLLDLSVGGEALVLLGGEARGGLNPYHSEIWLESGAPPGCPLQIEAVPRGLFGSPEYAPRLDRARLVLPDLQVRAVLADLEAAHEAAAALAGRGRPEIAGLIADALSDVLNQVPIPRGDAGAYLTRAWQEPRLRAGLRQQWDEWDFGGTPAPYPEADRPMLDAARHALAARLNAVRARYPADGGLALTGHAHIDLAWLWPLAETRRKIRRTFATVLSLMELYPDFTFNQSSAQIYAYVEQDDPVLFDRIRQRVQEGRWDVVGGMWVEPDGNLISGESWVRQLLYGQRYFQSRFGTRARVCWLPDTFGYAANLPQLLRGADIPYFFTTKLTWNETNPFPHDLYRWEALDGTQVLAHSFRNPGQGYNGTLGAPDVLQTWQNFAGKRRHDASLFSFGWGDGGGGPSAEMLERYDRLRDFPGLPRLHMTRVAEFYDRADTEVGALPVWVGEQYFELHRGTYTSQACIKQLNRALEHALSDAETACALAFTLVARPAERGTFQALWTVLLRNQFHDILPGSGVRAIYDDARRELTEALAQAEALRDDALQSLSDAHGAGKRVVVWNLSFDERPLSLWLPGQAGLGLRAPDGTPLHCERQGDGLLVTGDITVPGLGYLCLGVVPEEASAPEDAEVPEDAGAASGALTLENEHLRVVVRPDGSLDSLYSRASGREVLDGPGNQLWLYPDVPREWEAWELDASYPDGGQRLNAVAPPERLKGRLEQAVRVRYDAQGSEIIQTYRLRRGAQRLEIETVVDWKPRRLLLRALTPVNVRAAQASFETAFGTVTRPTHRNTSWEAAQFEVPGHRFADLSEGDFGLSLLTTSKYGYSAHGNVLGLSLLRSPLVPDPTADAGPHAFAYALYPHAGDWRTGTLREAHDLNAPLRGFVTSRPGRGEPCARLLTSGHPSLRLSVLKLAEDDASLLLRVYEALGTRGQAQPGGLGVTRWTPVTLLEEAAEGTLAFTPYRVLSLKEG</sequence>
<keyword evidence="3" id="KW-0378">Hydrolase</keyword>
<protein>
    <submittedName>
        <fullName evidence="6">Alpha-mannosidase</fullName>
    </submittedName>
</protein>
<dbReference type="Pfam" id="PF09261">
    <property type="entry name" value="Alpha-mann_mid"/>
    <property type="match status" value="1"/>
</dbReference>
<comment type="similarity">
    <text evidence="1">Belongs to the glycosyl hydrolase 38 family.</text>
</comment>
<keyword evidence="2" id="KW-0479">Metal-binding</keyword>
<dbReference type="PANTHER" id="PTHR46017">
    <property type="entry name" value="ALPHA-MANNOSIDASE 2C1"/>
    <property type="match status" value="1"/>
</dbReference>
<dbReference type="InterPro" id="IPR027291">
    <property type="entry name" value="Glyco_hydro_38_N_sf"/>
</dbReference>
<comment type="caution">
    <text evidence="6">The sequence shown here is derived from an EMBL/GenBank/DDBJ whole genome shotgun (WGS) entry which is preliminary data.</text>
</comment>
<dbReference type="SMART" id="SM00872">
    <property type="entry name" value="Alpha-mann_mid"/>
    <property type="match status" value="1"/>
</dbReference>
<gene>
    <name evidence="6" type="ORF">GCM10010840_26600</name>
</gene>
<dbReference type="PANTHER" id="PTHR46017:SF1">
    <property type="entry name" value="ALPHA-MANNOSIDASE 2C1"/>
    <property type="match status" value="1"/>
</dbReference>
<dbReference type="Gene3D" id="2.70.98.30">
    <property type="entry name" value="Golgi alpha-mannosidase II, domain 4"/>
    <property type="match status" value="1"/>
</dbReference>
<dbReference type="SUPFAM" id="SSF88713">
    <property type="entry name" value="Glycoside hydrolase/deacetylase"/>
    <property type="match status" value="1"/>
</dbReference>
<evidence type="ECO:0000259" key="5">
    <source>
        <dbReference type="SMART" id="SM00872"/>
    </source>
</evidence>
<evidence type="ECO:0000313" key="6">
    <source>
        <dbReference type="EMBL" id="GGL87371.1"/>
    </source>
</evidence>
<organism evidence="6 7">
    <name type="scientific">Deinococcus aerolatus</name>
    <dbReference type="NCBI Taxonomy" id="522487"/>
    <lineage>
        <taxon>Bacteria</taxon>
        <taxon>Thermotogati</taxon>
        <taxon>Deinococcota</taxon>
        <taxon>Deinococci</taxon>
        <taxon>Deinococcales</taxon>
        <taxon>Deinococcaceae</taxon>
        <taxon>Deinococcus</taxon>
    </lineage>
</organism>
<evidence type="ECO:0000256" key="3">
    <source>
        <dbReference type="ARBA" id="ARBA00022801"/>
    </source>
</evidence>
<dbReference type="InterPro" id="IPR011330">
    <property type="entry name" value="Glyco_hydro/deAcase_b/a-brl"/>
</dbReference>
<keyword evidence="4" id="KW-0326">Glycosidase</keyword>
<dbReference type="InterPro" id="IPR028995">
    <property type="entry name" value="Glyco_hydro_57/38_cen_sf"/>
</dbReference>